<dbReference type="CDD" id="cd08182">
    <property type="entry name" value="HEPD"/>
    <property type="match status" value="1"/>
</dbReference>
<dbReference type="InterPro" id="IPR017775">
    <property type="entry name" value="ADH_Fe_PsrA-like"/>
</dbReference>
<reference evidence="7 8" key="1">
    <citation type="submission" date="2023-11" db="EMBL/GenBank/DDBJ databases">
        <title>Paucibacter sp. nov., isolated from fresh soil in Korea.</title>
        <authorList>
            <person name="Le N.T.T."/>
        </authorList>
    </citation>
    <scope>NUCLEOTIDE SEQUENCE [LARGE SCALE GENOMIC DNA]</scope>
    <source>
        <strain evidence="7 8">R3-3</strain>
    </source>
</reference>
<evidence type="ECO:0000256" key="1">
    <source>
        <dbReference type="ARBA" id="ARBA00001962"/>
    </source>
</evidence>
<accession>A0ABU5DDS9</accession>
<proteinExistence type="inferred from homology"/>
<dbReference type="Gene3D" id="1.20.1090.10">
    <property type="entry name" value="Dehydroquinate synthase-like - alpha domain"/>
    <property type="match status" value="1"/>
</dbReference>
<evidence type="ECO:0000313" key="7">
    <source>
        <dbReference type="EMBL" id="MDY0744439.1"/>
    </source>
</evidence>
<keyword evidence="4" id="KW-0520">NAD</keyword>
<evidence type="ECO:0000256" key="2">
    <source>
        <dbReference type="ARBA" id="ARBA00007358"/>
    </source>
</evidence>
<dbReference type="SUPFAM" id="SSF56796">
    <property type="entry name" value="Dehydroquinate synthase-like"/>
    <property type="match status" value="1"/>
</dbReference>
<dbReference type="EMBL" id="JAXCLA010000002">
    <property type="protein sequence ID" value="MDY0744439.1"/>
    <property type="molecule type" value="Genomic_DNA"/>
</dbReference>
<dbReference type="PANTHER" id="PTHR11496:SF102">
    <property type="entry name" value="ALCOHOL DEHYDROGENASE 4"/>
    <property type="match status" value="1"/>
</dbReference>
<feature type="domain" description="Fe-containing alcohol dehydrogenase-like C-terminal" evidence="6">
    <location>
        <begin position="189"/>
        <end position="349"/>
    </location>
</feature>
<evidence type="ECO:0000313" key="8">
    <source>
        <dbReference type="Proteomes" id="UP001285263"/>
    </source>
</evidence>
<dbReference type="PROSITE" id="PS00913">
    <property type="entry name" value="ADH_IRON_1"/>
    <property type="match status" value="1"/>
</dbReference>
<dbReference type="PANTHER" id="PTHR11496">
    <property type="entry name" value="ALCOHOL DEHYDROGENASE"/>
    <property type="match status" value="1"/>
</dbReference>
<evidence type="ECO:0000256" key="3">
    <source>
        <dbReference type="ARBA" id="ARBA00023002"/>
    </source>
</evidence>
<dbReference type="InterPro" id="IPR018211">
    <property type="entry name" value="ADH_Fe_CS"/>
</dbReference>
<comment type="cofactor">
    <cofactor evidence="1">
        <name>Fe cation</name>
        <dbReference type="ChEBI" id="CHEBI:24875"/>
    </cofactor>
</comment>
<evidence type="ECO:0000256" key="4">
    <source>
        <dbReference type="ARBA" id="ARBA00023027"/>
    </source>
</evidence>
<evidence type="ECO:0000259" key="5">
    <source>
        <dbReference type="Pfam" id="PF00465"/>
    </source>
</evidence>
<dbReference type="InterPro" id="IPR039697">
    <property type="entry name" value="Alcohol_dehydrogenase_Fe"/>
</dbReference>
<dbReference type="Gene3D" id="3.40.50.1970">
    <property type="match status" value="1"/>
</dbReference>
<comment type="caution">
    <text evidence="7">The sequence shown here is derived from an EMBL/GenBank/DDBJ whole genome shotgun (WGS) entry which is preliminary data.</text>
</comment>
<dbReference type="Pfam" id="PF25137">
    <property type="entry name" value="ADH_Fe_C"/>
    <property type="match status" value="1"/>
</dbReference>
<feature type="domain" description="Alcohol dehydrogenase iron-type/glycerol dehydrogenase GldA" evidence="5">
    <location>
        <begin position="8"/>
        <end position="177"/>
    </location>
</feature>
<dbReference type="RefSeq" id="WP_320422326.1">
    <property type="nucleotide sequence ID" value="NZ_JAXCLA010000002.1"/>
</dbReference>
<comment type="similarity">
    <text evidence="2">Belongs to the iron-containing alcohol dehydrogenase family.</text>
</comment>
<dbReference type="InterPro" id="IPR035873">
    <property type="entry name" value="PhpC"/>
</dbReference>
<protein>
    <submittedName>
        <fullName evidence="7">Iron-containing alcohol dehydrogenase PsrA</fullName>
    </submittedName>
</protein>
<dbReference type="InterPro" id="IPR056798">
    <property type="entry name" value="ADH_Fe_C"/>
</dbReference>
<keyword evidence="8" id="KW-1185">Reference proteome</keyword>
<dbReference type="Proteomes" id="UP001285263">
    <property type="component" value="Unassembled WGS sequence"/>
</dbReference>
<keyword evidence="3" id="KW-0560">Oxidoreductase</keyword>
<gene>
    <name evidence="7" type="primary">psrA</name>
    <name evidence="7" type="ORF">SNE35_07970</name>
</gene>
<evidence type="ECO:0000259" key="6">
    <source>
        <dbReference type="Pfam" id="PF25137"/>
    </source>
</evidence>
<dbReference type="InterPro" id="IPR001670">
    <property type="entry name" value="ADH_Fe/GldA"/>
</dbReference>
<dbReference type="NCBIfam" id="TIGR03405">
    <property type="entry name" value="Phn_Fe-ADH"/>
    <property type="match status" value="1"/>
</dbReference>
<sequence length="361" mass="38295">MHHHFHNPVKTVGGIGALAALPGLLGERSAVLLTFPEAESLGFVALLRKMLGYRLAAVFDGIAPNPDIAELSVLYPQVWQHDGAEVLIALGGGSVIDTAKAMLPGTASGRFDEIAALLRDGAAVEFPRRKTLIAVPTTAGTGSEVTPWATVWDRELQRKHSLHLPAITWPEAAVVDPKTMQQLPQAVTLQSGLDALSHALEAIWNRNANAVSDALAVAAAREILATLPALHRQPQDLQLREAMALAALKAGLAFSNTRTALAHSLSYPMTLRLGLPHGIACSFTLPQVARLAIGRDAARDAVLAQALGPLHDAPTRLEAFLRDLGVKTNFSDYGIGDSEAAAMFDEALRGDRGRNFIGVAA</sequence>
<organism evidence="7 8">
    <name type="scientific">Roseateles agri</name>
    <dbReference type="NCBI Taxonomy" id="3098619"/>
    <lineage>
        <taxon>Bacteria</taxon>
        <taxon>Pseudomonadati</taxon>
        <taxon>Pseudomonadota</taxon>
        <taxon>Betaproteobacteria</taxon>
        <taxon>Burkholderiales</taxon>
        <taxon>Sphaerotilaceae</taxon>
        <taxon>Roseateles</taxon>
    </lineage>
</organism>
<dbReference type="Pfam" id="PF00465">
    <property type="entry name" value="Fe-ADH"/>
    <property type="match status" value="1"/>
</dbReference>
<name>A0ABU5DDS9_9BURK</name>